<reference evidence="3" key="2">
    <citation type="journal article" date="2019" name="Genome Biol. Evol.">
        <title>Day and night: Metabolic profiles and evolutionary relationships of six axenic non-marine cyanobacteria.</title>
        <authorList>
            <person name="Will S.E."/>
            <person name="Henke P."/>
            <person name="Boedeker C."/>
            <person name="Huang S."/>
            <person name="Brinkmann H."/>
            <person name="Rohde M."/>
            <person name="Jarek M."/>
            <person name="Friedl T."/>
            <person name="Seufert S."/>
            <person name="Schumacher M."/>
            <person name="Overmann J."/>
            <person name="Neumann-Schaal M."/>
            <person name="Petersen J."/>
        </authorList>
    </citation>
    <scope>NUCLEOTIDE SEQUENCE [LARGE SCALE GENOMIC DNA]</scope>
    <source>
        <strain evidence="3">PCC 7102</strain>
    </source>
</reference>
<evidence type="ECO:0000256" key="1">
    <source>
        <dbReference type="ARBA" id="ARBA00038240"/>
    </source>
</evidence>
<dbReference type="OrthoDB" id="156345at2"/>
<reference evidence="3" key="1">
    <citation type="submission" date="2018-12" db="EMBL/GenBank/DDBJ databases">
        <authorList>
            <person name="Will S."/>
            <person name="Neumann-Schaal M."/>
            <person name="Henke P."/>
        </authorList>
    </citation>
    <scope>NUCLEOTIDE SEQUENCE</scope>
    <source>
        <strain evidence="3">PCC 7102</strain>
    </source>
</reference>
<comment type="similarity">
    <text evidence="1">Belongs to the pseudomonas-type ThrB family.</text>
</comment>
<dbReference type="Gene3D" id="3.90.1200.10">
    <property type="match status" value="1"/>
</dbReference>
<dbReference type="GO" id="GO:0019202">
    <property type="term" value="F:amino acid kinase activity"/>
    <property type="evidence" value="ECO:0007669"/>
    <property type="project" value="TreeGrafter"/>
</dbReference>
<dbReference type="PANTHER" id="PTHR21064">
    <property type="entry name" value="AMINOGLYCOSIDE PHOSPHOTRANSFERASE DOMAIN-CONTAINING PROTEIN-RELATED"/>
    <property type="match status" value="1"/>
</dbReference>
<protein>
    <recommendedName>
        <fullName evidence="2">Aminoglycoside phosphotransferase domain-containing protein</fullName>
    </recommendedName>
</protein>
<gene>
    <name evidence="3" type="ORF">DSM106972_083490</name>
</gene>
<dbReference type="Pfam" id="PF01636">
    <property type="entry name" value="APH"/>
    <property type="match status" value="1"/>
</dbReference>
<dbReference type="RefSeq" id="WP_158632966.1">
    <property type="nucleotide sequence ID" value="NZ_RSCL01000031.1"/>
</dbReference>
<name>A0A3S1ABC7_9CYAN</name>
<evidence type="ECO:0000313" key="3">
    <source>
        <dbReference type="EMBL" id="RUS97612.1"/>
    </source>
</evidence>
<evidence type="ECO:0000313" key="4">
    <source>
        <dbReference type="Proteomes" id="UP000271624"/>
    </source>
</evidence>
<dbReference type="InterPro" id="IPR011009">
    <property type="entry name" value="Kinase-like_dom_sf"/>
</dbReference>
<dbReference type="InterPro" id="IPR002575">
    <property type="entry name" value="Aminoglycoside_PTrfase"/>
</dbReference>
<dbReference type="AlphaFoldDB" id="A0A3S1ABC7"/>
<organism evidence="3 4">
    <name type="scientific">Dulcicalothrix desertica PCC 7102</name>
    <dbReference type="NCBI Taxonomy" id="232991"/>
    <lineage>
        <taxon>Bacteria</taxon>
        <taxon>Bacillati</taxon>
        <taxon>Cyanobacteriota</taxon>
        <taxon>Cyanophyceae</taxon>
        <taxon>Nostocales</taxon>
        <taxon>Calotrichaceae</taxon>
        <taxon>Dulcicalothrix</taxon>
    </lineage>
</organism>
<dbReference type="Proteomes" id="UP000271624">
    <property type="component" value="Unassembled WGS sequence"/>
</dbReference>
<proteinExistence type="inferred from homology"/>
<feature type="domain" description="Aminoglycoside phosphotransferase" evidence="2">
    <location>
        <begin position="27"/>
        <end position="270"/>
    </location>
</feature>
<dbReference type="PANTHER" id="PTHR21064:SF6">
    <property type="entry name" value="AMINOGLYCOSIDE PHOSPHOTRANSFERASE DOMAIN-CONTAINING PROTEIN"/>
    <property type="match status" value="1"/>
</dbReference>
<dbReference type="SUPFAM" id="SSF56112">
    <property type="entry name" value="Protein kinase-like (PK-like)"/>
    <property type="match status" value="1"/>
</dbReference>
<sequence>MSNIKNLQLSEQDITEILLPWSLDNPTVKPTNQGTVNTTFFVEAPVQGKFVFKIYDDTTTTAQINYEHLLLEHLQSCHLSFAVPTPVPSNSGETLITINKNDKILRVALLPFISGQTAECENILHIGAAGSALGELHNALAKFDTYSKLSQLPTWGNLENIHHLVAPLEVPRILGLEYSQKQRIIKSLTELIEVAPDLYKTLPIQTTHADYLCPNVLISENRVVGILDFEFATYDLRLLDYVAALDHFTRPPKQVPKKERIEAFSAGYAKHLSLSQLEIEELTLTWRLQQASCIVYWTGWFIEKKVTHQNVLDGVIKMLQLEDWLKENTTFLT</sequence>
<accession>A0A3S1ABC7</accession>
<keyword evidence="4" id="KW-1185">Reference proteome</keyword>
<dbReference type="InterPro" id="IPR050249">
    <property type="entry name" value="Pseudomonas-type_ThrB"/>
</dbReference>
<comment type="caution">
    <text evidence="3">The sequence shown here is derived from an EMBL/GenBank/DDBJ whole genome shotgun (WGS) entry which is preliminary data.</text>
</comment>
<evidence type="ECO:0000259" key="2">
    <source>
        <dbReference type="Pfam" id="PF01636"/>
    </source>
</evidence>
<dbReference type="EMBL" id="RSCL01000031">
    <property type="protein sequence ID" value="RUS97612.1"/>
    <property type="molecule type" value="Genomic_DNA"/>
</dbReference>
<dbReference type="Gene3D" id="3.30.200.20">
    <property type="entry name" value="Phosphorylase Kinase, domain 1"/>
    <property type="match status" value="1"/>
</dbReference>